<dbReference type="PROSITE" id="PS00178">
    <property type="entry name" value="AA_TRNA_LIGASE_I"/>
    <property type="match status" value="1"/>
</dbReference>
<keyword evidence="3 9" id="KW-0436">Ligase</keyword>
<evidence type="ECO:0000256" key="3">
    <source>
        <dbReference type="ARBA" id="ARBA00022598"/>
    </source>
</evidence>
<dbReference type="FunFam" id="3.90.740.10:FF:000001">
    <property type="entry name" value="Leucine--tRNA ligase, cytoplasmic"/>
    <property type="match status" value="1"/>
</dbReference>
<evidence type="ECO:0000259" key="11">
    <source>
        <dbReference type="Pfam" id="PF00133"/>
    </source>
</evidence>
<keyword evidence="7 9" id="KW-0030">Aminoacyl-tRNA synthetase</keyword>
<dbReference type="SUPFAM" id="SSF52374">
    <property type="entry name" value="Nucleotidylyl transferase"/>
    <property type="match status" value="1"/>
</dbReference>
<dbReference type="GO" id="GO:0004823">
    <property type="term" value="F:leucine-tRNA ligase activity"/>
    <property type="evidence" value="ECO:0007669"/>
    <property type="project" value="UniProtKB-EC"/>
</dbReference>
<feature type="domain" description="Aminoacyl-tRNA synthetase class Ia" evidence="11">
    <location>
        <begin position="34"/>
        <end position="112"/>
    </location>
</feature>
<dbReference type="AlphaFoldDB" id="A0AAV9XTP3"/>
<dbReference type="Gene3D" id="1.10.730.10">
    <property type="entry name" value="Isoleucyl-tRNA Synthetase, Domain 1"/>
    <property type="match status" value="1"/>
</dbReference>
<comment type="caution">
    <text evidence="13">The sequence shown here is derived from an EMBL/GenBank/DDBJ whole genome shotgun (WGS) entry which is preliminary data.</text>
</comment>
<dbReference type="Pfam" id="PF08264">
    <property type="entry name" value="Anticodon_1"/>
    <property type="match status" value="1"/>
</dbReference>
<feature type="compositionally biased region" description="Polar residues" evidence="10">
    <location>
        <begin position="1"/>
        <end position="12"/>
    </location>
</feature>
<dbReference type="SUPFAM" id="SSF50677">
    <property type="entry name" value="ValRS/IleRS/LeuRS editing domain"/>
    <property type="match status" value="1"/>
</dbReference>
<evidence type="ECO:0000256" key="4">
    <source>
        <dbReference type="ARBA" id="ARBA00022741"/>
    </source>
</evidence>
<dbReference type="GO" id="GO:0002161">
    <property type="term" value="F:aminoacyl-tRNA deacylase activity"/>
    <property type="evidence" value="ECO:0007669"/>
    <property type="project" value="InterPro"/>
</dbReference>
<dbReference type="Gene3D" id="3.40.50.620">
    <property type="entry name" value="HUPs"/>
    <property type="match status" value="1"/>
</dbReference>
<dbReference type="InterPro" id="IPR013155">
    <property type="entry name" value="M/V/L/I-tRNA-synth_anticd-bd"/>
</dbReference>
<evidence type="ECO:0000313" key="14">
    <source>
        <dbReference type="Proteomes" id="UP001311799"/>
    </source>
</evidence>
<dbReference type="InterPro" id="IPR001412">
    <property type="entry name" value="aa-tRNA-synth_I_CS"/>
</dbReference>
<feature type="compositionally biased region" description="Basic and acidic residues" evidence="10">
    <location>
        <begin position="15"/>
        <end position="24"/>
    </location>
</feature>
<evidence type="ECO:0000256" key="5">
    <source>
        <dbReference type="ARBA" id="ARBA00022840"/>
    </source>
</evidence>
<comment type="similarity">
    <text evidence="1 9">Belongs to the class-I aminoacyl-tRNA synthetase family.</text>
</comment>
<dbReference type="GO" id="GO:0005524">
    <property type="term" value="F:ATP binding"/>
    <property type="evidence" value="ECO:0007669"/>
    <property type="project" value="UniProtKB-KW"/>
</dbReference>
<evidence type="ECO:0000259" key="12">
    <source>
        <dbReference type="Pfam" id="PF08264"/>
    </source>
</evidence>
<dbReference type="InterPro" id="IPR004493">
    <property type="entry name" value="Leu-tRNA-synth_Ia_arc/euk"/>
</dbReference>
<dbReference type="SUPFAM" id="SSF47323">
    <property type="entry name" value="Anticodon-binding domain of a subclass of class I aminoacyl-tRNA synthetases"/>
    <property type="match status" value="1"/>
</dbReference>
<keyword evidence="5 9" id="KW-0067">ATP-binding</keyword>
<keyword evidence="14" id="KW-1185">Reference proteome</keyword>
<organism evidence="13 14">
    <name type="scientific">Cryptosporidium xiaoi</name>
    <dbReference type="NCBI Taxonomy" id="659607"/>
    <lineage>
        <taxon>Eukaryota</taxon>
        <taxon>Sar</taxon>
        <taxon>Alveolata</taxon>
        <taxon>Apicomplexa</taxon>
        <taxon>Conoidasida</taxon>
        <taxon>Coccidia</taxon>
        <taxon>Eucoccidiorida</taxon>
        <taxon>Eimeriorina</taxon>
        <taxon>Cryptosporidiidae</taxon>
        <taxon>Cryptosporidium</taxon>
    </lineage>
</organism>
<reference evidence="13 14" key="1">
    <citation type="submission" date="2023-10" db="EMBL/GenBank/DDBJ databases">
        <title>Comparative genomics analysis reveals potential genetic determinants of host preference in Cryptosporidium xiaoi.</title>
        <authorList>
            <person name="Xiao L."/>
            <person name="Li J."/>
        </authorList>
    </citation>
    <scope>NUCLEOTIDE SEQUENCE [LARGE SCALE GENOMIC DNA]</scope>
    <source>
        <strain evidence="13 14">52996</strain>
    </source>
</reference>
<dbReference type="NCBIfam" id="NF008957">
    <property type="entry name" value="PRK12300.1"/>
    <property type="match status" value="1"/>
</dbReference>
<accession>A0AAV9XTP3</accession>
<feature type="compositionally biased region" description="Low complexity" evidence="10">
    <location>
        <begin position="983"/>
        <end position="996"/>
    </location>
</feature>
<sequence>MSGKNTNATTSCEEAETRGSRQRRDMLLSIQNEIQELWYSNKVYETNVDDKREKYMVTFPYPYMNGRLHLGHAFTFTKADFQARFQRMNKKNVLFPFGFHCTGMPICASADKLKMELSSDSPGIIKEDNNVSSNHELKSKVVAKTGGMKKQSDILKSMGIPEEEIARFTDPVYWTEYFPPLAMQDLKNFGAAVDWRRSFITTDINPYYDSFIKWQFRTLKFKRDKIRYGLRPAVFSRIENQPCADHDRSSGEGVGPQEYTLIKLKAVEIPDCIKTLIGNKELYFVCATLRPETMYGQTNCWVLPTGEYDLVLAFDRPLDRNTYDSSDGVLRKLYNSKEEAALYCNSVFVCSSRSAYNMAYQGIVPLVNKNGSLPEIISFGKISGENLIGVSLIAPRSVYPKIYTLPMFSISMDKGTGVVTSVPSDSPDDYAAWNDIKTKAGIREKYNIKEEWLLEPVPIIDTPEFGTSAGIMAYEKYKIQSQNDSAKLKQAKDEIYKKGFYDGVMITGEYKGMKIIDVKDKCKKQLIKEETALNYLEPENTVISRTGEYCIIALCKQWYLEYGEDKWREQVYNWVNNEKSFETYYPQVRSSLLEVINWLKEWACSRSYGLGTYLPWDSENNQKVLIESLSDSTIYMAYYTICHYLHSDLKGSKKGIFDIPIEYVDDDFYDYIFCISDTPSEKLTRNIDIDCLNEMRKEFSYFYPIDCRVSGKDLIFNHLTMCLYNHTAIWENQSQYWPRGFYCNGHVMIDSMKMSKSLGNWITLEDGIQEYTSDACRIALADAGDTIDDANFCRDLANSGIMRLYSLVQLSQFYVENSSKLRGGQNESSNTELINFLSSNPSCVDSFSKIDEIFTSEIIRLSNEAFNAYKNFSYRDALKYSLFEFQLRRDQYRLLCNSNDMFMNSDVLGLLIETQVKILTPIAPHTCEYIWRCILGNKDFVVNTTWPDFSNSNKYKYSNVHIKMLNLLFKSIEDFRKSMDKWSSSNSKKGSRNNNSVTTGGKAKPKSAVIYASNEYQDWQVQGLEQVQKIVNENGGMLPKDYINQLRKTPNIEKMDKIMLKNVLSFISLKASEFKDNDLAFNVSLPFDEHELFKTHMHFISKSLGIENLTIKHAKKEDCSELTADKLSQIIPSRPLITFHAD</sequence>
<protein>
    <recommendedName>
        <fullName evidence="2">leucine--tRNA ligase</fullName>
        <ecNumber evidence="2">6.1.1.4</ecNumber>
    </recommendedName>
    <alternativeName>
        <fullName evidence="8">Leucyl-tRNA synthetase</fullName>
    </alternativeName>
</protein>
<dbReference type="InterPro" id="IPR009080">
    <property type="entry name" value="tRNAsynth_Ia_anticodon-bd"/>
</dbReference>
<keyword evidence="4 9" id="KW-0547">Nucleotide-binding</keyword>
<dbReference type="PANTHER" id="PTHR45794">
    <property type="entry name" value="LEUCYL-TRNA SYNTHETASE"/>
    <property type="match status" value="1"/>
</dbReference>
<evidence type="ECO:0000256" key="2">
    <source>
        <dbReference type="ARBA" id="ARBA00013164"/>
    </source>
</evidence>
<dbReference type="NCBIfam" id="TIGR00395">
    <property type="entry name" value="leuS_arch"/>
    <property type="match status" value="1"/>
</dbReference>
<dbReference type="Pfam" id="PF00133">
    <property type="entry name" value="tRNA-synt_1"/>
    <property type="match status" value="2"/>
</dbReference>
<dbReference type="Gene3D" id="3.90.740.10">
    <property type="entry name" value="Valyl/Leucyl/Isoleucyl-tRNA synthetase, editing domain"/>
    <property type="match status" value="1"/>
</dbReference>
<evidence type="ECO:0000256" key="7">
    <source>
        <dbReference type="ARBA" id="ARBA00023146"/>
    </source>
</evidence>
<feature type="region of interest" description="Disordered" evidence="10">
    <location>
        <begin position="1"/>
        <end position="24"/>
    </location>
</feature>
<dbReference type="GO" id="GO:0006429">
    <property type="term" value="P:leucyl-tRNA aminoacylation"/>
    <property type="evidence" value="ECO:0007669"/>
    <property type="project" value="InterPro"/>
</dbReference>
<dbReference type="InterPro" id="IPR014729">
    <property type="entry name" value="Rossmann-like_a/b/a_fold"/>
</dbReference>
<name>A0AAV9XTP3_9CRYT</name>
<dbReference type="EC" id="6.1.1.4" evidence="2"/>
<feature type="domain" description="Methionyl/Valyl/Leucyl/Isoleucyl-tRNA synthetase anticodon-binding" evidence="12">
    <location>
        <begin position="851"/>
        <end position="980"/>
    </location>
</feature>
<dbReference type="EMBL" id="JAWDEY010000037">
    <property type="protein sequence ID" value="KAK6587560.1"/>
    <property type="molecule type" value="Genomic_DNA"/>
</dbReference>
<evidence type="ECO:0000256" key="6">
    <source>
        <dbReference type="ARBA" id="ARBA00022917"/>
    </source>
</evidence>
<dbReference type="PANTHER" id="PTHR45794:SF1">
    <property type="entry name" value="LEUCINE--TRNA LIGASE, CYTOPLASMIC"/>
    <property type="match status" value="1"/>
</dbReference>
<feature type="domain" description="Aminoacyl-tRNA synthetase class Ia" evidence="11">
    <location>
        <begin position="174"/>
        <end position="791"/>
    </location>
</feature>
<proteinExistence type="inferred from homology"/>
<keyword evidence="6 9" id="KW-0648">Protein biosynthesis</keyword>
<feature type="region of interest" description="Disordered" evidence="10">
    <location>
        <begin position="982"/>
        <end position="1002"/>
    </location>
</feature>
<evidence type="ECO:0000313" key="13">
    <source>
        <dbReference type="EMBL" id="KAK6587560.1"/>
    </source>
</evidence>
<dbReference type="InterPro" id="IPR009008">
    <property type="entry name" value="Val/Leu/Ile-tRNA-synth_edit"/>
</dbReference>
<evidence type="ECO:0000256" key="9">
    <source>
        <dbReference type="RuleBase" id="RU363035"/>
    </source>
</evidence>
<gene>
    <name evidence="13" type="ORF">RS030_91543</name>
</gene>
<dbReference type="InterPro" id="IPR002300">
    <property type="entry name" value="aa-tRNA-synth_Ia"/>
</dbReference>
<evidence type="ECO:0000256" key="10">
    <source>
        <dbReference type="SAM" id="MobiDB-lite"/>
    </source>
</evidence>
<evidence type="ECO:0000256" key="8">
    <source>
        <dbReference type="ARBA" id="ARBA00030520"/>
    </source>
</evidence>
<dbReference type="Proteomes" id="UP001311799">
    <property type="component" value="Unassembled WGS sequence"/>
</dbReference>
<evidence type="ECO:0000256" key="1">
    <source>
        <dbReference type="ARBA" id="ARBA00005594"/>
    </source>
</evidence>